<dbReference type="Proteomes" id="UP000295136">
    <property type="component" value="Unassembled WGS sequence"/>
</dbReference>
<dbReference type="AlphaFoldDB" id="A0A4V2ZBF9"/>
<evidence type="ECO:0000256" key="1">
    <source>
        <dbReference type="SAM" id="MobiDB-lite"/>
    </source>
</evidence>
<dbReference type="InterPro" id="IPR029039">
    <property type="entry name" value="Flavoprotein-like_sf"/>
</dbReference>
<dbReference type="RefSeq" id="WP_132630145.1">
    <property type="nucleotide sequence ID" value="NZ_SMLD01000021.1"/>
</dbReference>
<feature type="region of interest" description="Disordered" evidence="1">
    <location>
        <begin position="74"/>
        <end position="125"/>
    </location>
</feature>
<reference evidence="2 3" key="1">
    <citation type="submission" date="2019-03" db="EMBL/GenBank/DDBJ databases">
        <title>Draft genome sequences of novel Actinobacteria.</title>
        <authorList>
            <person name="Sahin N."/>
            <person name="Ay H."/>
            <person name="Saygin H."/>
        </authorList>
    </citation>
    <scope>NUCLEOTIDE SEQUENCE [LARGE SCALE GENOMIC DNA]</scope>
    <source>
        <strain evidence="2 3">6K102</strain>
    </source>
</reference>
<organism evidence="2 3">
    <name type="scientific">Nonomuraea mesophila</name>
    <dbReference type="NCBI Taxonomy" id="2530382"/>
    <lineage>
        <taxon>Bacteria</taxon>
        <taxon>Bacillati</taxon>
        <taxon>Actinomycetota</taxon>
        <taxon>Actinomycetes</taxon>
        <taxon>Streptosporangiales</taxon>
        <taxon>Streptosporangiaceae</taxon>
        <taxon>Nonomuraea</taxon>
    </lineage>
</organism>
<evidence type="ECO:0008006" key="4">
    <source>
        <dbReference type="Google" id="ProtNLM"/>
    </source>
</evidence>
<keyword evidence="3" id="KW-1185">Reference proteome</keyword>
<gene>
    <name evidence="2" type="ORF">E1295_10985</name>
</gene>
<evidence type="ECO:0000313" key="2">
    <source>
        <dbReference type="EMBL" id="TDE56283.1"/>
    </source>
</evidence>
<proteinExistence type="predicted"/>
<accession>A0A4V2ZBF9</accession>
<sequence length="125" mass="12717">MTVISPDPVVAPARGPALRVVVVNGSPSRPSRTMGLVDVVLDTLKGMLPIEVSRIDVYHLGAGFTGAIERDDVTPEVEDALPPRATSTGRHCSTRASTGASRSGSPVADLLRAGATGTAGSRTGG</sequence>
<feature type="compositionally biased region" description="Low complexity" evidence="1">
    <location>
        <begin position="112"/>
        <end position="125"/>
    </location>
</feature>
<name>A0A4V2ZBF9_9ACTN</name>
<dbReference type="EMBL" id="SMLD01000021">
    <property type="protein sequence ID" value="TDE56283.1"/>
    <property type="molecule type" value="Genomic_DNA"/>
</dbReference>
<dbReference type="SUPFAM" id="SSF52218">
    <property type="entry name" value="Flavoproteins"/>
    <property type="match status" value="1"/>
</dbReference>
<evidence type="ECO:0000313" key="3">
    <source>
        <dbReference type="Proteomes" id="UP000295136"/>
    </source>
</evidence>
<feature type="compositionally biased region" description="Polar residues" evidence="1">
    <location>
        <begin position="85"/>
        <end position="104"/>
    </location>
</feature>
<protein>
    <recommendedName>
        <fullName evidence="4">NADPH-dependent FMN reductase-like domain-containing protein</fullName>
    </recommendedName>
</protein>
<dbReference type="Gene3D" id="3.40.50.360">
    <property type="match status" value="1"/>
</dbReference>
<comment type="caution">
    <text evidence="2">The sequence shown here is derived from an EMBL/GenBank/DDBJ whole genome shotgun (WGS) entry which is preliminary data.</text>
</comment>